<dbReference type="EMBL" id="GBRH01231360">
    <property type="protein sequence ID" value="JAD66535.1"/>
    <property type="molecule type" value="Transcribed_RNA"/>
</dbReference>
<proteinExistence type="predicted"/>
<organism evidence="1">
    <name type="scientific">Arundo donax</name>
    <name type="common">Giant reed</name>
    <name type="synonym">Donax arundinaceus</name>
    <dbReference type="NCBI Taxonomy" id="35708"/>
    <lineage>
        <taxon>Eukaryota</taxon>
        <taxon>Viridiplantae</taxon>
        <taxon>Streptophyta</taxon>
        <taxon>Embryophyta</taxon>
        <taxon>Tracheophyta</taxon>
        <taxon>Spermatophyta</taxon>
        <taxon>Magnoliopsida</taxon>
        <taxon>Liliopsida</taxon>
        <taxon>Poales</taxon>
        <taxon>Poaceae</taxon>
        <taxon>PACMAD clade</taxon>
        <taxon>Arundinoideae</taxon>
        <taxon>Arundineae</taxon>
        <taxon>Arundo</taxon>
    </lineage>
</organism>
<accession>A0A0A9BZE6</accession>
<evidence type="ECO:0000313" key="1">
    <source>
        <dbReference type="EMBL" id="JAD66535.1"/>
    </source>
</evidence>
<reference evidence="1" key="1">
    <citation type="submission" date="2014-09" db="EMBL/GenBank/DDBJ databases">
        <authorList>
            <person name="Magalhaes I.L.F."/>
            <person name="Oliveira U."/>
            <person name="Santos F.R."/>
            <person name="Vidigal T.H.D.A."/>
            <person name="Brescovit A.D."/>
            <person name="Santos A.J."/>
        </authorList>
    </citation>
    <scope>NUCLEOTIDE SEQUENCE</scope>
    <source>
        <tissue evidence="1">Shoot tissue taken approximately 20 cm above the soil surface</tissue>
    </source>
</reference>
<reference evidence="1" key="2">
    <citation type="journal article" date="2015" name="Data Brief">
        <title>Shoot transcriptome of the giant reed, Arundo donax.</title>
        <authorList>
            <person name="Barrero R.A."/>
            <person name="Guerrero F.D."/>
            <person name="Moolhuijzen P."/>
            <person name="Goolsby J.A."/>
            <person name="Tidwell J."/>
            <person name="Bellgard S.E."/>
            <person name="Bellgard M.I."/>
        </authorList>
    </citation>
    <scope>NUCLEOTIDE SEQUENCE</scope>
    <source>
        <tissue evidence="1">Shoot tissue taken approximately 20 cm above the soil surface</tissue>
    </source>
</reference>
<protein>
    <submittedName>
        <fullName evidence="1">Uncharacterized protein</fullName>
    </submittedName>
</protein>
<dbReference type="AlphaFoldDB" id="A0A0A9BZE6"/>
<name>A0A0A9BZE6_ARUDO</name>
<sequence length="37" mass="4062">MQKTVPFASKFGFPDAHGRKDLPLPLFSATCHRLSCG</sequence>